<name>A0A1M4E4G4_9ACTN</name>
<dbReference type="EMBL" id="LT559118">
    <property type="protein sequence ID" value="SBO93729.1"/>
    <property type="molecule type" value="Genomic_DNA"/>
</dbReference>
<protein>
    <submittedName>
        <fullName evidence="1">Uncharacterized protein</fullName>
    </submittedName>
</protein>
<dbReference type="AlphaFoldDB" id="A0A1M4E4G4"/>
<organism evidence="1">
    <name type="scientific">Nonomuraea gerenzanensis</name>
    <dbReference type="NCBI Taxonomy" id="93944"/>
    <lineage>
        <taxon>Bacteria</taxon>
        <taxon>Bacillati</taxon>
        <taxon>Actinomycetota</taxon>
        <taxon>Actinomycetes</taxon>
        <taxon>Streptosporangiales</taxon>
        <taxon>Streptosporangiaceae</taxon>
        <taxon>Nonomuraea</taxon>
    </lineage>
</organism>
<reference evidence="1" key="1">
    <citation type="submission" date="2016-04" db="EMBL/GenBank/DDBJ databases">
        <authorList>
            <person name="Evans L.H."/>
            <person name="Alamgir A."/>
            <person name="Owens N."/>
            <person name="Weber N.D."/>
            <person name="Virtaneva K."/>
            <person name="Barbian K."/>
            <person name="Babar A."/>
            <person name="Rosenke K."/>
        </authorList>
    </citation>
    <scope>NUCLEOTIDE SEQUENCE</scope>
    <source>
        <strain evidence="1">Nono1</strain>
    </source>
</reference>
<sequence length="47" mass="4711">MSSSLSPPAAAARMLLDCLDDPGRPARTLLLPVSLIVRGPTAPPGAG</sequence>
<gene>
    <name evidence="1" type="ORF">BN4615_P3243</name>
</gene>
<proteinExistence type="predicted"/>
<evidence type="ECO:0000313" key="1">
    <source>
        <dbReference type="EMBL" id="SBO93729.1"/>
    </source>
</evidence>
<dbReference type="RefSeq" id="WP_225272899.1">
    <property type="nucleotide sequence ID" value="NZ_CP084058.1"/>
</dbReference>
<accession>A0A1M4E4G4</accession>